<evidence type="ECO:0000313" key="3">
    <source>
        <dbReference type="EMBL" id="GAU46465.1"/>
    </source>
</evidence>
<dbReference type="AlphaFoldDB" id="A0A2Z6PC48"/>
<reference evidence="4" key="1">
    <citation type="journal article" date="2017" name="Front. Plant Sci.">
        <title>Climate Clever Clovers: New Paradigm to Reduce the Environmental Footprint of Ruminants by Breeding Low Methanogenic Forages Utilizing Haplotype Variation.</title>
        <authorList>
            <person name="Kaur P."/>
            <person name="Appels R."/>
            <person name="Bayer P.E."/>
            <person name="Keeble-Gagnere G."/>
            <person name="Wang J."/>
            <person name="Hirakawa H."/>
            <person name="Shirasawa K."/>
            <person name="Vercoe P."/>
            <person name="Stefanova K."/>
            <person name="Durmic Z."/>
            <person name="Nichols P."/>
            <person name="Revell C."/>
            <person name="Isobe S.N."/>
            <person name="Edwards D."/>
            <person name="Erskine W."/>
        </authorList>
    </citation>
    <scope>NUCLEOTIDE SEQUENCE [LARGE SCALE GENOMIC DNA]</scope>
    <source>
        <strain evidence="4">cv. Daliak</strain>
    </source>
</reference>
<feature type="coiled-coil region" evidence="1">
    <location>
        <begin position="411"/>
        <end position="530"/>
    </location>
</feature>
<accession>A0A2Z6PC48</accession>
<dbReference type="EMBL" id="DF974216">
    <property type="protein sequence ID" value="GAU46465.1"/>
    <property type="molecule type" value="Genomic_DNA"/>
</dbReference>
<feature type="region of interest" description="Disordered" evidence="2">
    <location>
        <begin position="1"/>
        <end position="23"/>
    </location>
</feature>
<protein>
    <recommendedName>
        <fullName evidence="5">NAB domain-containing protein</fullName>
    </recommendedName>
</protein>
<evidence type="ECO:0008006" key="5">
    <source>
        <dbReference type="Google" id="ProtNLM"/>
    </source>
</evidence>
<proteinExistence type="predicted"/>
<evidence type="ECO:0000256" key="1">
    <source>
        <dbReference type="SAM" id="Coils"/>
    </source>
</evidence>
<dbReference type="OrthoDB" id="1434434at2759"/>
<dbReference type="Proteomes" id="UP000242715">
    <property type="component" value="Unassembled WGS sequence"/>
</dbReference>
<feature type="coiled-coil region" evidence="1">
    <location>
        <begin position="612"/>
        <end position="678"/>
    </location>
</feature>
<feature type="coiled-coil region" evidence="1">
    <location>
        <begin position="157"/>
        <end position="354"/>
    </location>
</feature>
<keyword evidence="1" id="KW-0175">Coiled coil</keyword>
<dbReference type="Gene3D" id="1.10.287.1490">
    <property type="match status" value="1"/>
</dbReference>
<feature type="region of interest" description="Disordered" evidence="2">
    <location>
        <begin position="43"/>
        <end position="68"/>
    </location>
</feature>
<feature type="compositionally biased region" description="Polar residues" evidence="2">
    <location>
        <begin position="44"/>
        <end position="64"/>
    </location>
</feature>
<keyword evidence="4" id="KW-1185">Reference proteome</keyword>
<organism evidence="3 4">
    <name type="scientific">Trifolium subterraneum</name>
    <name type="common">Subterranean clover</name>
    <dbReference type="NCBI Taxonomy" id="3900"/>
    <lineage>
        <taxon>Eukaryota</taxon>
        <taxon>Viridiplantae</taxon>
        <taxon>Streptophyta</taxon>
        <taxon>Embryophyta</taxon>
        <taxon>Tracheophyta</taxon>
        <taxon>Spermatophyta</taxon>
        <taxon>Magnoliopsida</taxon>
        <taxon>eudicotyledons</taxon>
        <taxon>Gunneridae</taxon>
        <taxon>Pentapetalae</taxon>
        <taxon>rosids</taxon>
        <taxon>fabids</taxon>
        <taxon>Fabales</taxon>
        <taxon>Fabaceae</taxon>
        <taxon>Papilionoideae</taxon>
        <taxon>50 kb inversion clade</taxon>
        <taxon>NPAAA clade</taxon>
        <taxon>Hologalegina</taxon>
        <taxon>IRL clade</taxon>
        <taxon>Trifolieae</taxon>
        <taxon>Trifolium</taxon>
    </lineage>
</organism>
<name>A0A2Z6PC48_TRISU</name>
<evidence type="ECO:0000313" key="4">
    <source>
        <dbReference type="Proteomes" id="UP000242715"/>
    </source>
</evidence>
<gene>
    <name evidence="3" type="ORF">TSUD_402320</name>
</gene>
<sequence>MGGSSYSNVDCDEMSGSVTPSQKQELRKLELQFLNSDLPLNCDGDNSSVASMNEGSESPLSSWDSEPETDIPSLINCDGMPEGSLQSINLEENYLEMEEQNQFVGVENSDDGLLWEMDNRSYEELLKKFLEKEEELRVSNFRLQLLEQGTINLKVQVENGEGQLDNVSKELKLKEEELHKQKELSEEEIFKLKIQIKKSENRLSNVTEELKRKEEELKIQKDLWQKDVWYLKFQIEKREKLLNNVNEELKLKEEELKIQKELSEELKLKEENLKELLEEKILKLKAQLVKGEIRRNTVTELLKLKEEELDAQKELSEDEIFKLKTQIEKNENQLEKLKLNQEESLEKIAEFNTRIPEFVHKITNLMEQLESKSSETNLLQGQLKVTQENLAKSELKLVSERSQNQMLGDLVKMYEANETNQEREMRILKSELLDSQAKFSSEKDELHFDITMYESKVASLEQEVQKLKSELLDSQAKFSLMKDHLHVDISNLSKMKIELTSKLEDCDSRNKELENKLRQYEAEKLNQEELHATQKIVLQDEIMSLRQELEQRMDDGEATNTKLDMVMIELDEANVMIDNLKADICSRDDKISNMKKYTHDVKTSLKELMVDYNNALKEVYNLNLRVAELEKEVTRQNGVISDMAEEKKEAIRQLCCSMEDYKSKLEHYKNAYNELLQTLYG</sequence>
<evidence type="ECO:0000256" key="2">
    <source>
        <dbReference type="SAM" id="MobiDB-lite"/>
    </source>
</evidence>